<sequence length="787" mass="88930">MENCVICSSESDENLAQCKDAESWARLYCAAEIRQFTPILDLSHGKHDFPRSTVKYHVTCRKGFVNQKNLQSLSKKTAESSKTGQDQPQVRRGSRDVDRSAINSAVLPQTCIFCEKPKYKPGTKTREKLHGVQEFRADDTVRKSASLHLSRHTNMSAIAANISGICAKDLISSEAKYHSSCYKAFVHIMYETDEAVNNPTEAMGNNNGEVYEAVYSFCEALISNPRVVEFKEVRNVLSDEADKLGVVVTQSQYKNLLRLISNKFEQLVFLNYQQNKVLMYPSTLKLETVVVENFELKSDVANQTSLDENSKTVINAAKILNEKIKYHPRAMAWPPEEKDLGIDKVADCVPELLDTFCTILLSGQLLDRDKSRSDRIVRLKNSLAQDIVYSVSNGAIKTPKSVLFPSVVKALCNNTEVVKLINRCGHGIGYNLVEEIETEFALKAINEQTLNRVLIPDECKQFNNLPVALMVADNIDNLECTMSGAGTSHRVNSILVMKRQPQETFEENLEGDGEQYHPPVKRKCKRSLSADVITREIPDYYGGRRVGPGVLSHIQHLGITSSYEKMSRKLHIHYLVWIELRKLKTHPLLLVPSWTGFFIKIRDKVAVIQSTIGYLDTLDSPATDLKTAYEVLCRGREIKNKLQLNAVACVFDQAFYAKAMEVLWKQKEQFEGLFVMMGGFHLLMTLLAIIGNRFGDAGLRDVAVHSEVIAEGSIDSVLNGKHYNRGVRLHKIMYEAMTKLLLDNFEDCLHEDSLELLSDHKRQLDQLKLNLCQEEIEQVLESDLLQQ</sequence>
<name>A0A6S7I4D1_PARCT</name>
<dbReference type="AlphaFoldDB" id="A0A6S7I4D1"/>
<gene>
    <name evidence="1" type="ORF">PACLA_8A003456</name>
</gene>
<keyword evidence="2" id="KW-1185">Reference proteome</keyword>
<organism evidence="1 2">
    <name type="scientific">Paramuricea clavata</name>
    <name type="common">Red gorgonian</name>
    <name type="synonym">Violescent sea-whip</name>
    <dbReference type="NCBI Taxonomy" id="317549"/>
    <lineage>
        <taxon>Eukaryota</taxon>
        <taxon>Metazoa</taxon>
        <taxon>Cnidaria</taxon>
        <taxon>Anthozoa</taxon>
        <taxon>Octocorallia</taxon>
        <taxon>Malacalcyonacea</taxon>
        <taxon>Plexauridae</taxon>
        <taxon>Paramuricea</taxon>
    </lineage>
</organism>
<reference evidence="1" key="1">
    <citation type="submission" date="2020-04" db="EMBL/GenBank/DDBJ databases">
        <authorList>
            <person name="Alioto T."/>
            <person name="Alioto T."/>
            <person name="Gomez Garrido J."/>
        </authorList>
    </citation>
    <scope>NUCLEOTIDE SEQUENCE</scope>
    <source>
        <strain evidence="1">A484AB</strain>
    </source>
</reference>
<proteinExistence type="predicted"/>
<dbReference type="PANTHER" id="PTHR46704">
    <property type="entry name" value="CXC DOMAIN-CONTAINING PROTEIN-RELATED"/>
    <property type="match status" value="1"/>
</dbReference>
<dbReference type="Proteomes" id="UP001152795">
    <property type="component" value="Unassembled WGS sequence"/>
</dbReference>
<dbReference type="OrthoDB" id="5986337at2759"/>
<protein>
    <submittedName>
        <fullName evidence="1">Uncharacterized protein</fullName>
    </submittedName>
</protein>
<comment type="caution">
    <text evidence="1">The sequence shown here is derived from an EMBL/GenBank/DDBJ whole genome shotgun (WGS) entry which is preliminary data.</text>
</comment>
<evidence type="ECO:0000313" key="1">
    <source>
        <dbReference type="EMBL" id="CAB4011897.1"/>
    </source>
</evidence>
<dbReference type="EMBL" id="CACRXK020007306">
    <property type="protein sequence ID" value="CAB4011897.1"/>
    <property type="molecule type" value="Genomic_DNA"/>
</dbReference>
<evidence type="ECO:0000313" key="2">
    <source>
        <dbReference type="Proteomes" id="UP001152795"/>
    </source>
</evidence>
<accession>A0A6S7I4D1</accession>
<dbReference type="PANTHER" id="PTHR46704:SF9">
    <property type="entry name" value="BHLH DOMAIN-CONTAINING PROTEIN"/>
    <property type="match status" value="1"/>
</dbReference>